<feature type="transmembrane region" description="Helical" evidence="5">
    <location>
        <begin position="287"/>
        <end position="306"/>
    </location>
</feature>
<dbReference type="InterPro" id="IPR038665">
    <property type="entry name" value="Voltage-dep_anion_channel_sf"/>
</dbReference>
<evidence type="ECO:0000256" key="4">
    <source>
        <dbReference type="ARBA" id="ARBA00023136"/>
    </source>
</evidence>
<keyword evidence="7" id="KW-1185">Reference proteome</keyword>
<evidence type="ECO:0000256" key="2">
    <source>
        <dbReference type="ARBA" id="ARBA00022692"/>
    </source>
</evidence>
<feature type="transmembrane region" description="Helical" evidence="5">
    <location>
        <begin position="152"/>
        <end position="175"/>
    </location>
</feature>
<feature type="transmembrane region" description="Helical" evidence="5">
    <location>
        <begin position="326"/>
        <end position="344"/>
    </location>
</feature>
<dbReference type="InterPro" id="IPR004695">
    <property type="entry name" value="SLAC1/Mae1/Ssu1/TehA"/>
</dbReference>
<evidence type="ECO:0000313" key="6">
    <source>
        <dbReference type="EMBL" id="MFF4526109.1"/>
    </source>
</evidence>
<keyword evidence="2 5" id="KW-0812">Transmembrane</keyword>
<dbReference type="CDD" id="cd09319">
    <property type="entry name" value="TDT_like_1"/>
    <property type="match status" value="1"/>
</dbReference>
<feature type="transmembrane region" description="Helical" evidence="5">
    <location>
        <begin position="181"/>
        <end position="210"/>
    </location>
</feature>
<reference evidence="6 7" key="1">
    <citation type="submission" date="2024-10" db="EMBL/GenBank/DDBJ databases">
        <title>The Natural Products Discovery Center: Release of the First 8490 Sequenced Strains for Exploring Actinobacteria Biosynthetic Diversity.</title>
        <authorList>
            <person name="Kalkreuter E."/>
            <person name="Kautsar S.A."/>
            <person name="Yang D."/>
            <person name="Bader C.D."/>
            <person name="Teijaro C.N."/>
            <person name="Fluegel L."/>
            <person name="Davis C.M."/>
            <person name="Simpson J.R."/>
            <person name="Lauterbach L."/>
            <person name="Steele A.D."/>
            <person name="Gui C."/>
            <person name="Meng S."/>
            <person name="Li G."/>
            <person name="Viehrig K."/>
            <person name="Ye F."/>
            <person name="Su P."/>
            <person name="Kiefer A.F."/>
            <person name="Nichols A."/>
            <person name="Cepeda A.J."/>
            <person name="Yan W."/>
            <person name="Fan B."/>
            <person name="Jiang Y."/>
            <person name="Adhikari A."/>
            <person name="Zheng C.-J."/>
            <person name="Schuster L."/>
            <person name="Cowan T.M."/>
            <person name="Smanski M.J."/>
            <person name="Chevrette M.G."/>
            <person name="De Carvalho L.P.S."/>
            <person name="Shen B."/>
        </authorList>
    </citation>
    <scope>NUCLEOTIDE SEQUENCE [LARGE SCALE GENOMIC DNA]</scope>
    <source>
        <strain evidence="6 7">NPDC001390</strain>
    </source>
</reference>
<keyword evidence="3 5" id="KW-1133">Transmembrane helix</keyword>
<evidence type="ECO:0000313" key="7">
    <source>
        <dbReference type="Proteomes" id="UP001602058"/>
    </source>
</evidence>
<dbReference type="EMBL" id="JBIAWJ010000023">
    <property type="protein sequence ID" value="MFF4526109.1"/>
    <property type="molecule type" value="Genomic_DNA"/>
</dbReference>
<sequence>MTNAAMPGGPPSVRRRAVAGVMEDLAPGAFAFVMATGAVSTLLAQDGATTSSAVLLWIAIVGYVLLWAAYLWRLVYRWQRFRAELAGPRAFAFLTFVAASEVLAARLAVDQHYGAVATLTVIGGAGWVVLGYGVPLFLICSGHGHSLSLRQVNGMWLIWAVATQSVAIALAALAPHTGSPALGYLASVCWAVGLLQFLLVAALVLARLLLEPVEPGELDPPYWVFMGAPAISVLAGVRLLRLPLGDTLVPGTFVAGTSVVLWTFSTWLIPLLLALGVWRHVLRRVPLRYETSLWSFVFPVAMYGVASRALGEAAGWGWMTTVGADVTWVALAVWAAVFIGMLAAQATALRRSGQPPGET</sequence>
<dbReference type="Gene3D" id="1.50.10.150">
    <property type="entry name" value="Voltage-dependent anion channel"/>
    <property type="match status" value="1"/>
</dbReference>
<evidence type="ECO:0000256" key="3">
    <source>
        <dbReference type="ARBA" id="ARBA00022989"/>
    </source>
</evidence>
<feature type="transmembrane region" description="Helical" evidence="5">
    <location>
        <begin position="115"/>
        <end position="140"/>
    </location>
</feature>
<feature type="transmembrane region" description="Helical" evidence="5">
    <location>
        <begin position="88"/>
        <end position="109"/>
    </location>
</feature>
<evidence type="ECO:0000256" key="1">
    <source>
        <dbReference type="ARBA" id="ARBA00004141"/>
    </source>
</evidence>
<accession>A0ABW6URM2</accession>
<feature type="transmembrane region" description="Helical" evidence="5">
    <location>
        <begin position="252"/>
        <end position="275"/>
    </location>
</feature>
<feature type="transmembrane region" description="Helical" evidence="5">
    <location>
        <begin position="222"/>
        <end position="240"/>
    </location>
</feature>
<dbReference type="Proteomes" id="UP001602058">
    <property type="component" value="Unassembled WGS sequence"/>
</dbReference>
<dbReference type="RefSeq" id="WP_387891569.1">
    <property type="nucleotide sequence ID" value="NZ_JBIAWJ010000023.1"/>
</dbReference>
<comment type="subcellular location">
    <subcellularLocation>
        <location evidence="1">Membrane</location>
        <topology evidence="1">Multi-pass membrane protein</topology>
    </subcellularLocation>
</comment>
<gene>
    <name evidence="6" type="ORF">ACFY1D_32445</name>
</gene>
<feature type="transmembrane region" description="Helical" evidence="5">
    <location>
        <begin position="54"/>
        <end position="76"/>
    </location>
</feature>
<dbReference type="Pfam" id="PF03595">
    <property type="entry name" value="SLAC1"/>
    <property type="match status" value="1"/>
</dbReference>
<name>A0ABW6URM2_9ACTN</name>
<comment type="caution">
    <text evidence="6">The sequence shown here is derived from an EMBL/GenBank/DDBJ whole genome shotgun (WGS) entry which is preliminary data.</text>
</comment>
<protein>
    <submittedName>
        <fullName evidence="6">Tellurite resistance/C4-dicarboxylate transporter family protein</fullName>
    </submittedName>
</protein>
<evidence type="ECO:0000256" key="5">
    <source>
        <dbReference type="SAM" id="Phobius"/>
    </source>
</evidence>
<organism evidence="6 7">
    <name type="scientific">Streptomyces bluensis</name>
    <dbReference type="NCBI Taxonomy" id="33897"/>
    <lineage>
        <taxon>Bacteria</taxon>
        <taxon>Bacillati</taxon>
        <taxon>Actinomycetota</taxon>
        <taxon>Actinomycetes</taxon>
        <taxon>Kitasatosporales</taxon>
        <taxon>Streptomycetaceae</taxon>
        <taxon>Streptomyces</taxon>
    </lineage>
</organism>
<keyword evidence="4 5" id="KW-0472">Membrane</keyword>
<proteinExistence type="predicted"/>